<evidence type="ECO:0000313" key="6">
    <source>
        <dbReference type="EMBL" id="TXC66805.1"/>
    </source>
</evidence>
<dbReference type="InterPro" id="IPR002698">
    <property type="entry name" value="FTHF_cligase"/>
</dbReference>
<dbReference type="GO" id="GO:0046872">
    <property type="term" value="F:metal ion binding"/>
    <property type="evidence" value="ECO:0007669"/>
    <property type="project" value="UniProtKB-KW"/>
</dbReference>
<evidence type="ECO:0000256" key="4">
    <source>
        <dbReference type="PIRSR" id="PIRSR006806-1"/>
    </source>
</evidence>
<dbReference type="GO" id="GO:0005524">
    <property type="term" value="F:ATP binding"/>
    <property type="evidence" value="ECO:0007669"/>
    <property type="project" value="UniProtKB-KW"/>
</dbReference>
<protein>
    <recommendedName>
        <fullName evidence="5">5-formyltetrahydrofolate cyclo-ligase</fullName>
        <ecNumber evidence="5">6.3.3.2</ecNumber>
    </recommendedName>
</protein>
<dbReference type="PANTHER" id="PTHR23407:SF1">
    <property type="entry name" value="5-FORMYLTETRAHYDROFOLATE CYCLO-LIGASE"/>
    <property type="match status" value="1"/>
</dbReference>
<dbReference type="GO" id="GO:0009396">
    <property type="term" value="P:folic acid-containing compound biosynthetic process"/>
    <property type="evidence" value="ECO:0007669"/>
    <property type="project" value="TreeGrafter"/>
</dbReference>
<evidence type="ECO:0000313" key="7">
    <source>
        <dbReference type="Proteomes" id="UP000321832"/>
    </source>
</evidence>
<dbReference type="EC" id="6.3.3.2" evidence="5"/>
<dbReference type="Proteomes" id="UP000321832">
    <property type="component" value="Unassembled WGS sequence"/>
</dbReference>
<dbReference type="InterPro" id="IPR037171">
    <property type="entry name" value="NagB/RpiA_transferase-like"/>
</dbReference>
<comment type="cofactor">
    <cofactor evidence="5">
        <name>Mg(2+)</name>
        <dbReference type="ChEBI" id="CHEBI:18420"/>
    </cofactor>
</comment>
<dbReference type="EMBL" id="VOPW01000001">
    <property type="protein sequence ID" value="TXC66805.1"/>
    <property type="molecule type" value="Genomic_DNA"/>
</dbReference>
<dbReference type="NCBIfam" id="TIGR02727">
    <property type="entry name" value="MTHFS_bact"/>
    <property type="match status" value="1"/>
</dbReference>
<keyword evidence="3 5" id="KW-0067">ATP-binding</keyword>
<keyword evidence="6" id="KW-0436">Ligase</keyword>
<evidence type="ECO:0000256" key="5">
    <source>
        <dbReference type="RuleBase" id="RU361279"/>
    </source>
</evidence>
<name>A0A5C6U4Z8_9BURK</name>
<keyword evidence="2 5" id="KW-0547">Nucleotide-binding</keyword>
<keyword evidence="5" id="KW-0479">Metal-binding</keyword>
<sequence length="189" mass="20601">MTPASSPRAELRRALRERRQQFALSADHAAAEAALAGHLTQVITQLEPQCLGLYASIRSEFNAVVALAADPFCDQLPWALPFCRREPREMDYRQWDRHATMVPDECGIASAAGPVVVPDVVLVPCVGYAAGSYRLGYGGGYFDRFLARHPHVTTVGVARSFTELGPDQFSAQPHDIPLTLIVTERGVAA</sequence>
<evidence type="ECO:0000256" key="1">
    <source>
        <dbReference type="ARBA" id="ARBA00010638"/>
    </source>
</evidence>
<keyword evidence="5" id="KW-0460">Magnesium</keyword>
<comment type="caution">
    <text evidence="6">The sequence shown here is derived from an EMBL/GenBank/DDBJ whole genome shotgun (WGS) entry which is preliminary data.</text>
</comment>
<dbReference type="Pfam" id="PF01812">
    <property type="entry name" value="5-FTHF_cyc-lig"/>
    <property type="match status" value="1"/>
</dbReference>
<dbReference type="GO" id="GO:0035999">
    <property type="term" value="P:tetrahydrofolate interconversion"/>
    <property type="evidence" value="ECO:0007669"/>
    <property type="project" value="TreeGrafter"/>
</dbReference>
<comment type="similarity">
    <text evidence="1 5">Belongs to the 5-formyltetrahydrofolate cyclo-ligase family.</text>
</comment>
<gene>
    <name evidence="6" type="ORF">FSC37_16345</name>
</gene>
<dbReference type="PANTHER" id="PTHR23407">
    <property type="entry name" value="ATPASE INHIBITOR/5-FORMYLTETRAHYDROFOLATE CYCLO-LIGASE"/>
    <property type="match status" value="1"/>
</dbReference>
<comment type="catalytic activity">
    <reaction evidence="5">
        <text>(6S)-5-formyl-5,6,7,8-tetrahydrofolate + ATP = (6R)-5,10-methenyltetrahydrofolate + ADP + phosphate</text>
        <dbReference type="Rhea" id="RHEA:10488"/>
        <dbReference type="ChEBI" id="CHEBI:30616"/>
        <dbReference type="ChEBI" id="CHEBI:43474"/>
        <dbReference type="ChEBI" id="CHEBI:57455"/>
        <dbReference type="ChEBI" id="CHEBI:57457"/>
        <dbReference type="ChEBI" id="CHEBI:456216"/>
        <dbReference type="EC" id="6.3.3.2"/>
    </reaction>
</comment>
<dbReference type="Gene3D" id="3.40.50.10420">
    <property type="entry name" value="NagB/RpiA/CoA transferase-like"/>
    <property type="match status" value="1"/>
</dbReference>
<feature type="binding site" evidence="4">
    <location>
        <position position="60"/>
    </location>
    <ligand>
        <name>substrate</name>
    </ligand>
</feature>
<evidence type="ECO:0000256" key="3">
    <source>
        <dbReference type="ARBA" id="ARBA00022840"/>
    </source>
</evidence>
<dbReference type="PIRSF" id="PIRSF006806">
    <property type="entry name" value="FTHF_cligase"/>
    <property type="match status" value="1"/>
</dbReference>
<accession>A0A5C6U4Z8</accession>
<dbReference type="AlphaFoldDB" id="A0A5C6U4Z8"/>
<dbReference type="InterPro" id="IPR024185">
    <property type="entry name" value="FTHF_cligase-like_sf"/>
</dbReference>
<reference evidence="6 7" key="1">
    <citation type="submission" date="2019-08" db="EMBL/GenBank/DDBJ databases">
        <authorList>
            <person name="Khan S.A."/>
            <person name="Jeon C.O."/>
            <person name="Jeong S.E."/>
        </authorList>
    </citation>
    <scope>NUCLEOTIDE SEQUENCE [LARGE SCALE GENOMIC DNA]</scope>
    <source>
        <strain evidence="7">IMCC1728</strain>
    </source>
</reference>
<dbReference type="GO" id="GO:0030272">
    <property type="term" value="F:5-formyltetrahydrofolate cyclo-ligase activity"/>
    <property type="evidence" value="ECO:0007669"/>
    <property type="project" value="UniProtKB-EC"/>
</dbReference>
<dbReference type="SUPFAM" id="SSF100950">
    <property type="entry name" value="NagB/RpiA/CoA transferase-like"/>
    <property type="match status" value="1"/>
</dbReference>
<keyword evidence="7" id="KW-1185">Reference proteome</keyword>
<organism evidence="6 7">
    <name type="scientific">Piscinibacter aquaticus</name>
    <dbReference type="NCBI Taxonomy" id="392597"/>
    <lineage>
        <taxon>Bacteria</taxon>
        <taxon>Pseudomonadati</taxon>
        <taxon>Pseudomonadota</taxon>
        <taxon>Betaproteobacteria</taxon>
        <taxon>Burkholderiales</taxon>
        <taxon>Sphaerotilaceae</taxon>
        <taxon>Piscinibacter</taxon>
    </lineage>
</organism>
<evidence type="ECO:0000256" key="2">
    <source>
        <dbReference type="ARBA" id="ARBA00022741"/>
    </source>
</evidence>
<proteinExistence type="inferred from homology"/>